<dbReference type="GeneID" id="93101513"/>
<dbReference type="Gene3D" id="3.20.20.70">
    <property type="entry name" value="Aldolase class I"/>
    <property type="match status" value="1"/>
</dbReference>
<dbReference type="InterPro" id="IPR013785">
    <property type="entry name" value="Aldolase_TIM"/>
</dbReference>
<comment type="caution">
    <text evidence="8">The sequence shown here is derived from an EMBL/GenBank/DDBJ whole genome shotgun (WGS) entry which is preliminary data.</text>
</comment>
<sequence>MRCVEVSPKVIGIARHRLQTDGQGVSTLVAFHGCPLHCRYCLNPQSLNNGRYWKRYDCRTLYEEVKVDELYFLATGGGVTFGGGEPCLQSEFIGKFRELCGKEWLLTVETSLNVGQEYVERLLPVVDRFIIDIKDMNPDIYKQYTGRDNEAVVCNLRLLVERGRGEDMLVRVPLIPGYNTDKDRGKSCRQLEMMGIKYFDLFTYKMN</sequence>
<dbReference type="EC" id="1.97.1.4" evidence="8"/>
<keyword evidence="8" id="KW-0560">Oxidoreductase</keyword>
<keyword evidence="8" id="KW-0670">Pyruvate</keyword>
<dbReference type="InterPro" id="IPR034457">
    <property type="entry name" value="Organic_radical-activating"/>
</dbReference>
<organism evidence="8 9">
    <name type="scientific">Butyricimonas faecihominis</name>
    <dbReference type="NCBI Taxonomy" id="1472416"/>
    <lineage>
        <taxon>Bacteria</taxon>
        <taxon>Pseudomonadati</taxon>
        <taxon>Bacteroidota</taxon>
        <taxon>Bacteroidia</taxon>
        <taxon>Bacteroidales</taxon>
        <taxon>Odoribacteraceae</taxon>
        <taxon>Butyricimonas</taxon>
    </lineage>
</organism>
<dbReference type="SUPFAM" id="SSF102114">
    <property type="entry name" value="Radical SAM enzymes"/>
    <property type="match status" value="1"/>
</dbReference>
<dbReference type="Proteomes" id="UP000546007">
    <property type="component" value="Unassembled WGS sequence"/>
</dbReference>
<evidence type="ECO:0000259" key="7">
    <source>
        <dbReference type="PROSITE" id="PS51918"/>
    </source>
</evidence>
<dbReference type="Pfam" id="PF04055">
    <property type="entry name" value="Radical_SAM"/>
    <property type="match status" value="1"/>
</dbReference>
<comment type="cofactor">
    <cofactor evidence="1">
        <name>[4Fe-4S] cluster</name>
        <dbReference type="ChEBI" id="CHEBI:49883"/>
    </cofactor>
</comment>
<evidence type="ECO:0000256" key="2">
    <source>
        <dbReference type="ARBA" id="ARBA00022485"/>
    </source>
</evidence>
<name>A0A7W6HZE4_9BACT</name>
<dbReference type="GO" id="GO:0043365">
    <property type="term" value="F:[formate-C-acetyltransferase]-activating enzyme activity"/>
    <property type="evidence" value="ECO:0007669"/>
    <property type="project" value="UniProtKB-EC"/>
</dbReference>
<dbReference type="PANTHER" id="PTHR30352:SF4">
    <property type="entry name" value="PYRUVATE FORMATE-LYASE 2-ACTIVATING ENZYME"/>
    <property type="match status" value="1"/>
</dbReference>
<dbReference type="RefSeq" id="WP_124316816.1">
    <property type="nucleotide sequence ID" value="NZ_AP028155.1"/>
</dbReference>
<keyword evidence="6" id="KW-0411">Iron-sulfur</keyword>
<evidence type="ECO:0000313" key="9">
    <source>
        <dbReference type="Proteomes" id="UP000546007"/>
    </source>
</evidence>
<dbReference type="SFLD" id="SFLDS00029">
    <property type="entry name" value="Radical_SAM"/>
    <property type="match status" value="1"/>
</dbReference>
<evidence type="ECO:0000256" key="1">
    <source>
        <dbReference type="ARBA" id="ARBA00001966"/>
    </source>
</evidence>
<keyword evidence="4" id="KW-0479">Metal-binding</keyword>
<proteinExistence type="predicted"/>
<keyword evidence="5" id="KW-0408">Iron</keyword>
<evidence type="ECO:0000256" key="5">
    <source>
        <dbReference type="ARBA" id="ARBA00023004"/>
    </source>
</evidence>
<evidence type="ECO:0000313" key="8">
    <source>
        <dbReference type="EMBL" id="MBB4027803.1"/>
    </source>
</evidence>
<dbReference type="EMBL" id="JACIES010000013">
    <property type="protein sequence ID" value="MBB4027803.1"/>
    <property type="molecule type" value="Genomic_DNA"/>
</dbReference>
<keyword evidence="3" id="KW-0949">S-adenosyl-L-methionine</keyword>
<dbReference type="AlphaFoldDB" id="A0A7W6HZE4"/>
<gene>
    <name evidence="8" type="ORF">GGR14_003617</name>
</gene>
<keyword evidence="9" id="KW-1185">Reference proteome</keyword>
<dbReference type="GO" id="GO:0051539">
    <property type="term" value="F:4 iron, 4 sulfur cluster binding"/>
    <property type="evidence" value="ECO:0007669"/>
    <property type="project" value="UniProtKB-KW"/>
</dbReference>
<keyword evidence="8" id="KW-0456">Lyase</keyword>
<dbReference type="InterPro" id="IPR058240">
    <property type="entry name" value="rSAM_sf"/>
</dbReference>
<dbReference type="InterPro" id="IPR007197">
    <property type="entry name" value="rSAM"/>
</dbReference>
<feature type="domain" description="Radical SAM core" evidence="7">
    <location>
        <begin position="20"/>
        <end position="207"/>
    </location>
</feature>
<dbReference type="PROSITE" id="PS51918">
    <property type="entry name" value="RADICAL_SAM"/>
    <property type="match status" value="1"/>
</dbReference>
<evidence type="ECO:0000256" key="6">
    <source>
        <dbReference type="ARBA" id="ARBA00023014"/>
    </source>
</evidence>
<evidence type="ECO:0000256" key="3">
    <source>
        <dbReference type="ARBA" id="ARBA00022691"/>
    </source>
</evidence>
<dbReference type="PANTHER" id="PTHR30352">
    <property type="entry name" value="PYRUVATE FORMATE-LYASE-ACTIVATING ENZYME"/>
    <property type="match status" value="1"/>
</dbReference>
<keyword evidence="2" id="KW-0004">4Fe-4S</keyword>
<evidence type="ECO:0000256" key="4">
    <source>
        <dbReference type="ARBA" id="ARBA00022723"/>
    </source>
</evidence>
<protein>
    <submittedName>
        <fullName evidence="8">Pyruvate formate lyase activating enzyme</fullName>
        <ecNumber evidence="8">1.97.1.4</ecNumber>
    </submittedName>
</protein>
<dbReference type="GO" id="GO:0016829">
    <property type="term" value="F:lyase activity"/>
    <property type="evidence" value="ECO:0007669"/>
    <property type="project" value="UniProtKB-KW"/>
</dbReference>
<dbReference type="SFLD" id="SFLDG01066">
    <property type="entry name" value="organic_radical-activating_enz"/>
    <property type="match status" value="1"/>
</dbReference>
<dbReference type="OrthoDB" id="9782387at2"/>
<accession>A0A7W6HZE4</accession>
<dbReference type="GO" id="GO:0046872">
    <property type="term" value="F:metal ion binding"/>
    <property type="evidence" value="ECO:0007669"/>
    <property type="project" value="UniProtKB-KW"/>
</dbReference>
<reference evidence="8 9" key="1">
    <citation type="submission" date="2020-08" db="EMBL/GenBank/DDBJ databases">
        <title>Genomic Encyclopedia of Type Strains, Phase IV (KMG-IV): sequencing the most valuable type-strain genomes for metagenomic binning, comparative biology and taxonomic classification.</title>
        <authorList>
            <person name="Goeker M."/>
        </authorList>
    </citation>
    <scope>NUCLEOTIDE SEQUENCE [LARGE SCALE GENOMIC DNA]</scope>
    <source>
        <strain evidence="8 9">DSM 105721</strain>
    </source>
</reference>